<dbReference type="InterPro" id="IPR036237">
    <property type="entry name" value="Xyl_isomerase-like_sf"/>
</dbReference>
<dbReference type="SUPFAM" id="SSF51658">
    <property type="entry name" value="Xylose isomerase-like"/>
    <property type="match status" value="1"/>
</dbReference>
<reference evidence="1 2" key="1">
    <citation type="journal article" date="2011" name="BMC Genomics">
        <title>Genome sequencing reveals diversification of virulence factor content and possible host adaptation in distinct subpopulations of Salmonella enterica.</title>
        <authorList>
            <person name="den Bakker H.C."/>
            <person name="Moreno Switt A.I."/>
            <person name="Govoni G."/>
            <person name="Cummings C.A."/>
            <person name="Ranieri M.L."/>
            <person name="Degoricija L."/>
            <person name="Hoelzer K."/>
            <person name="Rodriguez-Rivera L.D."/>
            <person name="Brown S."/>
            <person name="Bolchacova E."/>
            <person name="Furtado M.R."/>
            <person name="Wiedmann M."/>
        </authorList>
    </citation>
    <scope>NUCLEOTIDE SEQUENCE [LARGE SCALE GENOMIC DNA]</scope>
    <source>
        <strain evidence="1 2">R8-2977</strain>
    </source>
</reference>
<dbReference type="EMBL" id="AFCW01001783">
    <property type="protein sequence ID" value="EHC99724.1"/>
    <property type="molecule type" value="Genomic_DNA"/>
</dbReference>
<evidence type="ECO:0000313" key="2">
    <source>
        <dbReference type="Proteomes" id="UP000004776"/>
    </source>
</evidence>
<dbReference type="AlphaFoldDB" id="G5S0K6"/>
<dbReference type="Gene3D" id="3.20.20.150">
    <property type="entry name" value="Divalent-metal-dependent TIM barrel enzymes"/>
    <property type="match status" value="1"/>
</dbReference>
<dbReference type="PATRIC" id="fig|913084.3.peg.3440"/>
<evidence type="ECO:0000313" key="1">
    <source>
        <dbReference type="EMBL" id="EHC99724.1"/>
    </source>
</evidence>
<proteinExistence type="predicted"/>
<name>G5S0K6_SALET</name>
<dbReference type="CDD" id="cd00945">
    <property type="entry name" value="Aldolase_Class_I"/>
    <property type="match status" value="1"/>
</dbReference>
<sequence length="114" mass="12755">MKLGLETESYHLFFQQGAMDIFGFIAKASELGLDGVEINIIPDEGLHPEFGVLNGDNPEYLAKVRDAIETHGLYCEIDTRFTTPDAIKKAVNIASALNADIIRTYMFRRGEYDP</sequence>
<protein>
    <submittedName>
        <fullName evidence="1">Putative L-xylulose-5-phosphate 3-epimerase</fullName>
    </submittedName>
</protein>
<gene>
    <name evidence="1" type="ORF">LTSEURB_4706</name>
</gene>
<comment type="caution">
    <text evidence="1">The sequence shown here is derived from an EMBL/GenBank/DDBJ whole genome shotgun (WGS) entry which is preliminary data.</text>
</comment>
<organism evidence="1 2">
    <name type="scientific">Salmonella enterica subsp. enterica serovar Urbana str. R8-2977</name>
    <dbReference type="NCBI Taxonomy" id="913084"/>
    <lineage>
        <taxon>Bacteria</taxon>
        <taxon>Pseudomonadati</taxon>
        <taxon>Pseudomonadota</taxon>
        <taxon>Gammaproteobacteria</taxon>
        <taxon>Enterobacterales</taxon>
        <taxon>Enterobacteriaceae</taxon>
        <taxon>Salmonella</taxon>
    </lineage>
</organism>
<dbReference type="Proteomes" id="UP000004776">
    <property type="component" value="Unassembled WGS sequence"/>
</dbReference>
<accession>G5S0K6</accession>